<dbReference type="InterPro" id="IPR007433">
    <property type="entry name" value="DUF481"/>
</dbReference>
<feature type="signal peptide" evidence="1">
    <location>
        <begin position="1"/>
        <end position="23"/>
    </location>
</feature>
<dbReference type="EMBL" id="CP081294">
    <property type="protein sequence ID" value="QZD95189.1"/>
    <property type="molecule type" value="Genomic_DNA"/>
</dbReference>
<name>A0ABX9A4N8_9SPHN</name>
<organism evidence="2 3">
    <name type="scientific">Qipengyuania gelatinilytica</name>
    <dbReference type="NCBI Taxonomy" id="2867231"/>
    <lineage>
        <taxon>Bacteria</taxon>
        <taxon>Pseudomonadati</taxon>
        <taxon>Pseudomonadota</taxon>
        <taxon>Alphaproteobacteria</taxon>
        <taxon>Sphingomonadales</taxon>
        <taxon>Erythrobacteraceae</taxon>
        <taxon>Qipengyuania</taxon>
    </lineage>
</organism>
<protein>
    <submittedName>
        <fullName evidence="2">DUF481 domain-containing protein</fullName>
    </submittedName>
</protein>
<evidence type="ECO:0000256" key="1">
    <source>
        <dbReference type="SAM" id="SignalP"/>
    </source>
</evidence>
<reference evidence="2 3" key="1">
    <citation type="submission" date="2021-08" db="EMBL/GenBank/DDBJ databases">
        <title>Comparative Genomics Analysis of the Genus Qipengyuania Reveals Extensive Genetic Diversity and Metabolic Versatility, Including the Description of Fifteen Novel Species.</title>
        <authorList>
            <person name="Liu Y."/>
        </authorList>
    </citation>
    <scope>NUCLEOTIDE SEQUENCE [LARGE SCALE GENOMIC DNA]</scope>
    <source>
        <strain evidence="2 3">1NDH1</strain>
    </source>
</reference>
<dbReference type="Proteomes" id="UP000824321">
    <property type="component" value="Chromosome"/>
</dbReference>
<proteinExistence type="predicted"/>
<dbReference type="RefSeq" id="WP_221430931.1">
    <property type="nucleotide sequence ID" value="NZ_CP081294.1"/>
</dbReference>
<dbReference type="Pfam" id="PF04338">
    <property type="entry name" value="DUF481"/>
    <property type="match status" value="1"/>
</dbReference>
<keyword evidence="1" id="KW-0732">Signal</keyword>
<keyword evidence="3" id="KW-1185">Reference proteome</keyword>
<sequence length="317" mass="34000">MTIRPIRFLVPALALSCAVPAAAELPEGVQDMIDAAIATGDPAKVATVLELARATNPDETATLDAIEAEWTAAQTAAAAEAAAAKEQAIREAGILELWSGEGEIGAFQSSGNTDSVGVAAGIKLKREGIDWTHLIRGRVDYQRQNGETSREQFLAAYEPRWQFDENLFIYGLAQFERDELQGFDARYSVSGGLGYKVFDREGLKLSVKAGPAYRITEFADGTSASRVAGLFGADFDWEIFDGLTFTQDANALAETGGEVQIIVDGSNTSLNLVSGLDFAISEKLKSRLSYAVEYDSNPPAGAVSTDTLTRFTVIYGF</sequence>
<evidence type="ECO:0000313" key="2">
    <source>
        <dbReference type="EMBL" id="QZD95189.1"/>
    </source>
</evidence>
<accession>A0ABX9A4N8</accession>
<feature type="chain" id="PRO_5045738044" evidence="1">
    <location>
        <begin position="24"/>
        <end position="317"/>
    </location>
</feature>
<gene>
    <name evidence="2" type="ORF">K3136_00185</name>
</gene>
<evidence type="ECO:0000313" key="3">
    <source>
        <dbReference type="Proteomes" id="UP000824321"/>
    </source>
</evidence>